<keyword evidence="3 6" id="KW-0812">Transmembrane</keyword>
<dbReference type="Pfam" id="PF13440">
    <property type="entry name" value="Polysacc_synt_3"/>
    <property type="match status" value="1"/>
</dbReference>
<evidence type="ECO:0000256" key="6">
    <source>
        <dbReference type="SAM" id="Phobius"/>
    </source>
</evidence>
<feature type="transmembrane region" description="Helical" evidence="6">
    <location>
        <begin position="176"/>
        <end position="194"/>
    </location>
</feature>
<keyword evidence="5 6" id="KW-0472">Membrane</keyword>
<evidence type="ECO:0000313" key="7">
    <source>
        <dbReference type="EMBL" id="PSN84001.1"/>
    </source>
</evidence>
<evidence type="ECO:0000256" key="4">
    <source>
        <dbReference type="ARBA" id="ARBA00022989"/>
    </source>
</evidence>
<keyword evidence="2" id="KW-1003">Cell membrane</keyword>
<feature type="transmembrane region" description="Helical" evidence="6">
    <location>
        <begin position="21"/>
        <end position="43"/>
    </location>
</feature>
<feature type="transmembrane region" description="Helical" evidence="6">
    <location>
        <begin position="224"/>
        <end position="241"/>
    </location>
</feature>
<evidence type="ECO:0000313" key="8">
    <source>
        <dbReference type="Proteomes" id="UP000240569"/>
    </source>
</evidence>
<dbReference type="Proteomes" id="UP000240569">
    <property type="component" value="Unassembled WGS sequence"/>
</dbReference>
<dbReference type="InterPro" id="IPR050833">
    <property type="entry name" value="Poly_Biosynth_Transport"/>
</dbReference>
<gene>
    <name evidence="7" type="ORF">B9Q02_09945</name>
</gene>
<feature type="transmembrane region" description="Helical" evidence="6">
    <location>
        <begin position="134"/>
        <end position="155"/>
    </location>
</feature>
<evidence type="ECO:0008006" key="9">
    <source>
        <dbReference type="Google" id="ProtNLM"/>
    </source>
</evidence>
<evidence type="ECO:0000256" key="1">
    <source>
        <dbReference type="ARBA" id="ARBA00004651"/>
    </source>
</evidence>
<name>A0A2R6AC66_9ARCH</name>
<feature type="transmembrane region" description="Helical" evidence="6">
    <location>
        <begin position="303"/>
        <end position="322"/>
    </location>
</feature>
<sequence length="375" mass="41396">MERRLVELRETTKIVRGAAAGFSSGLVFNLMSFGFYLAIVRLLPTDSLGVFYTLQLVMGFITTFGLLSLPSGVNRFVTGFVQTNRLEEARYLFRKGLTMAFLISIISLPVLVLLSSYLSYWFLGTTKYSLLFDLIAFDFVLIAFNSFFGVSLYAYRRFGRLGALQVAYGGFRYGGGVLFILLGLQVKAIILGWITSDLFRTFTYAYYSHPLLFGASLKNDLKKVFSFSLPYVIANGIVVALQNVDSLFVLKYLGVNALGVYGTLLNVSSIPQILPTSIGGSLMPAILKIEDSKGLSANVITNAIRYIALIVLPVFSLAAATGKPLIHIFLGEKFAIAWVSFAVLLIGYGVMSLDIPVNQVLVAKKKPRFSRFNRL</sequence>
<dbReference type="AlphaFoldDB" id="A0A2R6AC66"/>
<evidence type="ECO:0000256" key="3">
    <source>
        <dbReference type="ARBA" id="ARBA00022692"/>
    </source>
</evidence>
<comment type="subcellular location">
    <subcellularLocation>
        <location evidence="1">Cell membrane</location>
        <topology evidence="1">Multi-pass membrane protein</topology>
    </subcellularLocation>
</comment>
<comment type="caution">
    <text evidence="7">The sequence shown here is derived from an EMBL/GenBank/DDBJ whole genome shotgun (WGS) entry which is preliminary data.</text>
</comment>
<keyword evidence="4 6" id="KW-1133">Transmembrane helix</keyword>
<evidence type="ECO:0000256" key="5">
    <source>
        <dbReference type="ARBA" id="ARBA00023136"/>
    </source>
</evidence>
<feature type="transmembrane region" description="Helical" evidence="6">
    <location>
        <begin position="334"/>
        <end position="351"/>
    </location>
</feature>
<accession>A0A2R6AC66</accession>
<proteinExistence type="predicted"/>
<dbReference type="GO" id="GO:0005886">
    <property type="term" value="C:plasma membrane"/>
    <property type="evidence" value="ECO:0007669"/>
    <property type="project" value="UniProtKB-SubCell"/>
</dbReference>
<dbReference type="PANTHER" id="PTHR30250:SF11">
    <property type="entry name" value="O-ANTIGEN TRANSPORTER-RELATED"/>
    <property type="match status" value="1"/>
</dbReference>
<evidence type="ECO:0000256" key="2">
    <source>
        <dbReference type="ARBA" id="ARBA00022475"/>
    </source>
</evidence>
<dbReference type="PANTHER" id="PTHR30250">
    <property type="entry name" value="PST FAMILY PREDICTED COLANIC ACID TRANSPORTER"/>
    <property type="match status" value="1"/>
</dbReference>
<protein>
    <recommendedName>
        <fullName evidence="9">Polysaccharide biosynthesis protein C-terminal domain-containing protein</fullName>
    </recommendedName>
</protein>
<feature type="transmembrane region" description="Helical" evidence="6">
    <location>
        <begin position="100"/>
        <end position="122"/>
    </location>
</feature>
<organism evidence="7 8">
    <name type="scientific">Candidatus Marsarchaeota G1 archaeon BE_D</name>
    <dbReference type="NCBI Taxonomy" id="1978156"/>
    <lineage>
        <taxon>Archaea</taxon>
        <taxon>Candidatus Marsarchaeota</taxon>
        <taxon>Candidatus Marsarchaeota group 1</taxon>
    </lineage>
</organism>
<reference evidence="7 8" key="1">
    <citation type="submission" date="2017-04" db="EMBL/GenBank/DDBJ databases">
        <title>Novel microbial lineages endemic to geothermal iron-oxide mats fill important gaps in the evolutionary history of Archaea.</title>
        <authorList>
            <person name="Jay Z.J."/>
            <person name="Beam J.P."/>
            <person name="Dlakic M."/>
            <person name="Rusch D.B."/>
            <person name="Kozubal M.A."/>
            <person name="Inskeep W.P."/>
        </authorList>
    </citation>
    <scope>NUCLEOTIDE SEQUENCE [LARGE SCALE GENOMIC DNA]</scope>
    <source>
        <strain evidence="7">BE_D</strain>
    </source>
</reference>
<feature type="transmembrane region" description="Helical" evidence="6">
    <location>
        <begin position="49"/>
        <end position="69"/>
    </location>
</feature>
<dbReference type="EMBL" id="NEXD01000089">
    <property type="protein sequence ID" value="PSN84001.1"/>
    <property type="molecule type" value="Genomic_DNA"/>
</dbReference>